<proteinExistence type="predicted"/>
<reference evidence="3" key="1">
    <citation type="submission" date="2019-04" db="EMBL/GenBank/DDBJ databases">
        <title>An insight into the mialome of Ixodes scapularis.</title>
        <authorList>
            <person name="Ribeiro J.M."/>
            <person name="Mather T.N."/>
            <person name="Karim S."/>
        </authorList>
    </citation>
    <scope>NUCLEOTIDE SEQUENCE</scope>
</reference>
<protein>
    <recommendedName>
        <fullName evidence="4">Secreted protein</fullName>
    </recommendedName>
</protein>
<evidence type="ECO:0000256" key="2">
    <source>
        <dbReference type="SAM" id="SignalP"/>
    </source>
</evidence>
<sequence length="70" mass="7718">MALNNFFFGMISWLVQSSVESESRPCAFSVRVCICVAISALALYSALTYVNSSHICSRMSDDRPLTFGLC</sequence>
<evidence type="ECO:0008006" key="4">
    <source>
        <dbReference type="Google" id="ProtNLM"/>
    </source>
</evidence>
<accession>A0A4D5RED4</accession>
<keyword evidence="2" id="KW-0732">Signal</keyword>
<keyword evidence="1" id="KW-0812">Transmembrane</keyword>
<keyword evidence="1" id="KW-1133">Transmembrane helix</keyword>
<feature type="chain" id="PRO_5020026524" description="Secreted protein" evidence="2">
    <location>
        <begin position="22"/>
        <end position="70"/>
    </location>
</feature>
<evidence type="ECO:0000313" key="3">
    <source>
        <dbReference type="EMBL" id="MOY35224.1"/>
    </source>
</evidence>
<name>A0A4D5RED4_IXOSC</name>
<dbReference type="AlphaFoldDB" id="A0A4D5RED4"/>
<feature type="transmembrane region" description="Helical" evidence="1">
    <location>
        <begin position="28"/>
        <end position="50"/>
    </location>
</feature>
<organism evidence="3">
    <name type="scientific">Ixodes scapularis</name>
    <name type="common">Black-legged tick</name>
    <name type="synonym">Deer tick</name>
    <dbReference type="NCBI Taxonomy" id="6945"/>
    <lineage>
        <taxon>Eukaryota</taxon>
        <taxon>Metazoa</taxon>
        <taxon>Ecdysozoa</taxon>
        <taxon>Arthropoda</taxon>
        <taxon>Chelicerata</taxon>
        <taxon>Arachnida</taxon>
        <taxon>Acari</taxon>
        <taxon>Parasitiformes</taxon>
        <taxon>Ixodida</taxon>
        <taxon>Ixodoidea</taxon>
        <taxon>Ixodidae</taxon>
        <taxon>Ixodinae</taxon>
        <taxon>Ixodes</taxon>
    </lineage>
</organism>
<feature type="signal peptide" evidence="2">
    <location>
        <begin position="1"/>
        <end position="21"/>
    </location>
</feature>
<evidence type="ECO:0000256" key="1">
    <source>
        <dbReference type="SAM" id="Phobius"/>
    </source>
</evidence>
<dbReference type="EMBL" id="GHJT01001253">
    <property type="protein sequence ID" value="MOY35224.1"/>
    <property type="molecule type" value="Transcribed_RNA"/>
</dbReference>
<keyword evidence="1" id="KW-0472">Membrane</keyword>